<evidence type="ECO:0000313" key="2">
    <source>
        <dbReference type="Proteomes" id="UP000316476"/>
    </source>
</evidence>
<dbReference type="SUPFAM" id="SSF53448">
    <property type="entry name" value="Nucleotide-diphospho-sugar transferases"/>
    <property type="match status" value="1"/>
</dbReference>
<dbReference type="OrthoDB" id="7593663at2"/>
<proteinExistence type="predicted"/>
<dbReference type="InterPro" id="IPR029044">
    <property type="entry name" value="Nucleotide-diphossugar_trans"/>
</dbReference>
<comment type="caution">
    <text evidence="1">The sequence shown here is derived from an EMBL/GenBank/DDBJ whole genome shotgun (WGS) entry which is preliminary data.</text>
</comment>
<dbReference type="EMBL" id="SJPZ01000001">
    <property type="protein sequence ID" value="TWU67286.1"/>
    <property type="molecule type" value="Genomic_DNA"/>
</dbReference>
<organism evidence="1 2">
    <name type="scientific">Crateriforma conspicua</name>
    <dbReference type="NCBI Taxonomy" id="2527996"/>
    <lineage>
        <taxon>Bacteria</taxon>
        <taxon>Pseudomonadati</taxon>
        <taxon>Planctomycetota</taxon>
        <taxon>Planctomycetia</taxon>
        <taxon>Planctomycetales</taxon>
        <taxon>Planctomycetaceae</taxon>
        <taxon>Crateriforma</taxon>
    </lineage>
</organism>
<dbReference type="RefSeq" id="WP_146413719.1">
    <property type="nucleotide sequence ID" value="NZ_SJPZ01000001.1"/>
</dbReference>
<dbReference type="AlphaFoldDB" id="A0A5C6FY24"/>
<accession>A0A5C6FY24</accession>
<evidence type="ECO:0008006" key="3">
    <source>
        <dbReference type="Google" id="ProtNLM"/>
    </source>
</evidence>
<gene>
    <name evidence="1" type="ORF">V7x_28600</name>
</gene>
<reference evidence="1 2" key="1">
    <citation type="submission" date="2019-02" db="EMBL/GenBank/DDBJ databases">
        <title>Deep-cultivation of Planctomycetes and their phenomic and genomic characterization uncovers novel biology.</title>
        <authorList>
            <person name="Wiegand S."/>
            <person name="Jogler M."/>
            <person name="Boedeker C."/>
            <person name="Pinto D."/>
            <person name="Vollmers J."/>
            <person name="Rivas-Marin E."/>
            <person name="Kohn T."/>
            <person name="Peeters S.H."/>
            <person name="Heuer A."/>
            <person name="Rast P."/>
            <person name="Oberbeckmann S."/>
            <person name="Bunk B."/>
            <person name="Jeske O."/>
            <person name="Meyerdierks A."/>
            <person name="Storesund J.E."/>
            <person name="Kallscheuer N."/>
            <person name="Luecker S."/>
            <person name="Lage O.M."/>
            <person name="Pohl T."/>
            <person name="Merkel B.J."/>
            <person name="Hornburger P."/>
            <person name="Mueller R.-W."/>
            <person name="Bruemmer F."/>
            <person name="Labrenz M."/>
            <person name="Spormann A.M."/>
            <person name="Op Den Camp H."/>
            <person name="Overmann J."/>
            <person name="Amann R."/>
            <person name="Jetten M.S.M."/>
            <person name="Mascher T."/>
            <person name="Medema M.H."/>
            <person name="Devos D.P."/>
            <person name="Kaster A.-K."/>
            <person name="Ovreas L."/>
            <person name="Rohde M."/>
            <person name="Galperin M.Y."/>
            <person name="Jogler C."/>
        </authorList>
    </citation>
    <scope>NUCLEOTIDE SEQUENCE [LARGE SCALE GENOMIC DNA]</scope>
    <source>
        <strain evidence="1 2">V7</strain>
    </source>
</reference>
<dbReference type="Proteomes" id="UP000316476">
    <property type="component" value="Unassembled WGS sequence"/>
</dbReference>
<name>A0A5C6FY24_9PLAN</name>
<evidence type="ECO:0000313" key="1">
    <source>
        <dbReference type="EMBL" id="TWU67286.1"/>
    </source>
</evidence>
<sequence>MQLTCDGCGRSFDVPAMPLHCWCGTTTPRPAATAKVPEASPPRPMRFAATTSRACPDIDQVRLVTFHFNPCRFAALARTYQRWVPTLGPLADALVCYEVVFDGDAPEIPGSIVIRARRDECLMWQKESLINRAVDETPDRCRYFAWIDHDLVFQDPDWLPQGVRRMRDVDAVACQLFGEIRFLGSDDRVLWRRRSAMTAWTKSRSIDGSPGGAWIADVQYLRDIGGLSDASIVGGGDQVFLNAMSGAEPSHFPHVADGLRRAESRWLRRAVDVKGNRPAISLCGVVFHLHHGDRKHRQYRDRNQLLIDHDYDPTTDVHRRPDGLLQWSSDKPGLHAAVAKYFADRREDG</sequence>
<protein>
    <recommendedName>
        <fullName evidence="3">Glycosyl transferase family 2</fullName>
    </recommendedName>
</protein>